<comment type="caution">
    <text evidence="5">The sequence shown here is derived from an EMBL/GenBank/DDBJ whole genome shotgun (WGS) entry which is preliminary data.</text>
</comment>
<dbReference type="InterPro" id="IPR036388">
    <property type="entry name" value="WH-like_DNA-bd_sf"/>
</dbReference>
<keyword evidence="6" id="KW-1185">Reference proteome</keyword>
<organism evidence="5 6">
    <name type="scientific">Actinomadura vinacea</name>
    <dbReference type="NCBI Taxonomy" id="115336"/>
    <lineage>
        <taxon>Bacteria</taxon>
        <taxon>Bacillati</taxon>
        <taxon>Actinomycetota</taxon>
        <taxon>Actinomycetes</taxon>
        <taxon>Streptosporangiales</taxon>
        <taxon>Thermomonosporaceae</taxon>
        <taxon>Actinomadura</taxon>
    </lineage>
</organism>
<evidence type="ECO:0000256" key="2">
    <source>
        <dbReference type="ARBA" id="ARBA00023125"/>
    </source>
</evidence>
<keyword evidence="3" id="KW-0804">Transcription</keyword>
<evidence type="ECO:0000259" key="4">
    <source>
        <dbReference type="PROSITE" id="PS51118"/>
    </source>
</evidence>
<dbReference type="PANTHER" id="PTHR33204">
    <property type="entry name" value="TRANSCRIPTIONAL REGULATOR, MARR FAMILY"/>
    <property type="match status" value="1"/>
</dbReference>
<evidence type="ECO:0000313" key="6">
    <source>
        <dbReference type="Proteomes" id="UP001501231"/>
    </source>
</evidence>
<dbReference type="InterPro" id="IPR036390">
    <property type="entry name" value="WH_DNA-bd_sf"/>
</dbReference>
<dbReference type="Gene3D" id="1.10.10.10">
    <property type="entry name" value="Winged helix-like DNA-binding domain superfamily/Winged helix DNA-binding domain"/>
    <property type="match status" value="1"/>
</dbReference>
<evidence type="ECO:0000256" key="3">
    <source>
        <dbReference type="ARBA" id="ARBA00023163"/>
    </source>
</evidence>
<reference evidence="5 6" key="1">
    <citation type="journal article" date="2019" name="Int. J. Syst. Evol. Microbiol.">
        <title>The Global Catalogue of Microorganisms (GCM) 10K type strain sequencing project: providing services to taxonomists for standard genome sequencing and annotation.</title>
        <authorList>
            <consortium name="The Broad Institute Genomics Platform"/>
            <consortium name="The Broad Institute Genome Sequencing Center for Infectious Disease"/>
            <person name="Wu L."/>
            <person name="Ma J."/>
        </authorList>
    </citation>
    <scope>NUCLEOTIDE SEQUENCE [LARGE SCALE GENOMIC DNA]</scope>
    <source>
        <strain evidence="5 6">JCM 3325</strain>
    </source>
</reference>
<dbReference type="InterPro" id="IPR002577">
    <property type="entry name" value="HTH_HxlR"/>
</dbReference>
<sequence length="176" mass="19439">MNHAAGNLVRMALGKDYVRQDCSLARALEVVGERWTLLIVRDALYGVRRFGHFLAHLEIPRAVLSARLQALVEAGVLEKRGGDYVITDTGRDLWPVVHALARWGDRNYSDQGPCRLFLHIPCGKRIDADGACPACGRVVPLEELEMHPGPGLDPARDDPISVALRTPHRLLEPIAV</sequence>
<protein>
    <submittedName>
        <fullName evidence="5">Helix-turn-helix domain-containing protein</fullName>
    </submittedName>
</protein>
<feature type="domain" description="HTH hxlR-type" evidence="4">
    <location>
        <begin position="22"/>
        <end position="112"/>
    </location>
</feature>
<keyword evidence="1" id="KW-0805">Transcription regulation</keyword>
<name>A0ABN3K9E8_9ACTN</name>
<evidence type="ECO:0000313" key="5">
    <source>
        <dbReference type="EMBL" id="GAA2452176.1"/>
    </source>
</evidence>
<dbReference type="Proteomes" id="UP001501231">
    <property type="component" value="Unassembled WGS sequence"/>
</dbReference>
<dbReference type="EMBL" id="BAAARW010000039">
    <property type="protein sequence ID" value="GAA2452176.1"/>
    <property type="molecule type" value="Genomic_DNA"/>
</dbReference>
<keyword evidence="2" id="KW-0238">DNA-binding</keyword>
<dbReference type="PROSITE" id="PS51118">
    <property type="entry name" value="HTH_HXLR"/>
    <property type="match status" value="1"/>
</dbReference>
<evidence type="ECO:0000256" key="1">
    <source>
        <dbReference type="ARBA" id="ARBA00023015"/>
    </source>
</evidence>
<proteinExistence type="predicted"/>
<dbReference type="Pfam" id="PF01638">
    <property type="entry name" value="HxlR"/>
    <property type="match status" value="1"/>
</dbReference>
<accession>A0ABN3K9E8</accession>
<dbReference type="SUPFAM" id="SSF46785">
    <property type="entry name" value="Winged helix' DNA-binding domain"/>
    <property type="match status" value="1"/>
</dbReference>
<dbReference type="PANTHER" id="PTHR33204:SF18">
    <property type="entry name" value="TRANSCRIPTIONAL REGULATORY PROTEIN"/>
    <property type="match status" value="1"/>
</dbReference>
<gene>
    <name evidence="5" type="ORF">GCM10010191_83040</name>
</gene>